<organism evidence="2 3">
    <name type="scientific">Dactylonectria estremocensis</name>
    <dbReference type="NCBI Taxonomy" id="1079267"/>
    <lineage>
        <taxon>Eukaryota</taxon>
        <taxon>Fungi</taxon>
        <taxon>Dikarya</taxon>
        <taxon>Ascomycota</taxon>
        <taxon>Pezizomycotina</taxon>
        <taxon>Sordariomycetes</taxon>
        <taxon>Hypocreomycetidae</taxon>
        <taxon>Hypocreales</taxon>
        <taxon>Nectriaceae</taxon>
        <taxon>Dactylonectria</taxon>
    </lineage>
</organism>
<dbReference type="EMBL" id="JAGMUU010000022">
    <property type="protein sequence ID" value="KAH7128004.1"/>
    <property type="molecule type" value="Genomic_DNA"/>
</dbReference>
<gene>
    <name evidence="2" type="ORF">B0J13DRAFT_564827</name>
</gene>
<dbReference type="OrthoDB" id="4191831at2759"/>
<keyword evidence="3" id="KW-1185">Reference proteome</keyword>
<evidence type="ECO:0000313" key="2">
    <source>
        <dbReference type="EMBL" id="KAH7128004.1"/>
    </source>
</evidence>
<dbReference type="PROSITE" id="PS50181">
    <property type="entry name" value="FBOX"/>
    <property type="match status" value="1"/>
</dbReference>
<sequence>MASPLLDTPADIIRSIFSSLGRRELVQLCLVNTDLRALAEPFLYATPIYWKWEASRTPPIVSLLRSIMRRPQLADFIQHVLLVGTLFERDQHQYRRESPKLVVAEEDLDAAIECIKGKDMPFGEAWIRETRSGTMDAFVALLLSRLPRLKAFYIGENFTRESRLVGMVLRSALCEHHPNLPRYEHLEDAAATYFSLGIDLRRHTDIRNTADVLALFYLPSVKRIRASLDNPDIFTWPAAQPPSPSRLETLDLTMIREGNLGQVLSVTSGLKKLLWDWYYRPDLEDRFVTDAISLDRLASDLSHVRGTLTHLTITAATDMSRAEPDFPPVQITGNFNIFANLNVLKRIEVPLPFLLGFSPWGSDRIRLAERLPPSIEVLTITDDLYLQDEWMWRDVDLLQTLRLWLEDWRKTTPCLQKFHLLLKMMDYEDWGPEMRQELEDLGTKVGIEIEITKLAGSM</sequence>
<name>A0A9P9DX85_9HYPO</name>
<dbReference type="InterPro" id="IPR056867">
    <property type="entry name" value="LRR_15"/>
</dbReference>
<dbReference type="Proteomes" id="UP000717696">
    <property type="component" value="Unassembled WGS sequence"/>
</dbReference>
<protein>
    <recommendedName>
        <fullName evidence="1">F-box domain-containing protein</fullName>
    </recommendedName>
</protein>
<proteinExistence type="predicted"/>
<dbReference type="Pfam" id="PF24969">
    <property type="entry name" value="LRR_15"/>
    <property type="match status" value="1"/>
</dbReference>
<accession>A0A9P9DX85</accession>
<evidence type="ECO:0000259" key="1">
    <source>
        <dbReference type="PROSITE" id="PS50181"/>
    </source>
</evidence>
<evidence type="ECO:0000313" key="3">
    <source>
        <dbReference type="Proteomes" id="UP000717696"/>
    </source>
</evidence>
<dbReference type="InterPro" id="IPR001810">
    <property type="entry name" value="F-box_dom"/>
</dbReference>
<comment type="caution">
    <text evidence="2">The sequence shown here is derived from an EMBL/GenBank/DDBJ whole genome shotgun (WGS) entry which is preliminary data.</text>
</comment>
<dbReference type="AlphaFoldDB" id="A0A9P9DX85"/>
<feature type="domain" description="F-box" evidence="1">
    <location>
        <begin position="2"/>
        <end position="53"/>
    </location>
</feature>
<reference evidence="2" key="1">
    <citation type="journal article" date="2021" name="Nat. Commun.">
        <title>Genetic determinants of endophytism in the Arabidopsis root mycobiome.</title>
        <authorList>
            <person name="Mesny F."/>
            <person name="Miyauchi S."/>
            <person name="Thiergart T."/>
            <person name="Pickel B."/>
            <person name="Atanasova L."/>
            <person name="Karlsson M."/>
            <person name="Huettel B."/>
            <person name="Barry K.W."/>
            <person name="Haridas S."/>
            <person name="Chen C."/>
            <person name="Bauer D."/>
            <person name="Andreopoulos W."/>
            <person name="Pangilinan J."/>
            <person name="LaButti K."/>
            <person name="Riley R."/>
            <person name="Lipzen A."/>
            <person name="Clum A."/>
            <person name="Drula E."/>
            <person name="Henrissat B."/>
            <person name="Kohler A."/>
            <person name="Grigoriev I.V."/>
            <person name="Martin F.M."/>
            <person name="Hacquard S."/>
        </authorList>
    </citation>
    <scope>NUCLEOTIDE SEQUENCE</scope>
    <source>
        <strain evidence="2">MPI-CAGE-AT-0021</strain>
    </source>
</reference>